<dbReference type="AlphaFoldDB" id="A0A6A6VM23"/>
<gene>
    <name evidence="2" type="ORF">M011DRAFT_779</name>
</gene>
<sequence length="172" mass="19344">MAELLGVGAESSVPSVFTPPPPPTSDIRHPTTRPSVGYASDNYRNSLVCCTPIHTCVSVNVVTSIWSGRLYNRLLVAPSHVDELRTAMCHRVPLHIFEKKEEKKKERKKRGGQRIIPALYIATNVWYCNACRSDTYVDASVIWDRDKLGWTFQCQGRSIRLCGNAYGPMFLC</sequence>
<reference evidence="2" key="1">
    <citation type="journal article" date="2020" name="Stud. Mycol.">
        <title>101 Dothideomycetes genomes: a test case for predicting lifestyles and emergence of pathogens.</title>
        <authorList>
            <person name="Haridas S."/>
            <person name="Albert R."/>
            <person name="Binder M."/>
            <person name="Bloem J."/>
            <person name="Labutti K."/>
            <person name="Salamov A."/>
            <person name="Andreopoulos B."/>
            <person name="Baker S."/>
            <person name="Barry K."/>
            <person name="Bills G."/>
            <person name="Bluhm B."/>
            <person name="Cannon C."/>
            <person name="Castanera R."/>
            <person name="Culley D."/>
            <person name="Daum C."/>
            <person name="Ezra D."/>
            <person name="Gonzalez J."/>
            <person name="Henrissat B."/>
            <person name="Kuo A."/>
            <person name="Liang C."/>
            <person name="Lipzen A."/>
            <person name="Lutzoni F."/>
            <person name="Magnuson J."/>
            <person name="Mondo S."/>
            <person name="Nolan M."/>
            <person name="Ohm R."/>
            <person name="Pangilinan J."/>
            <person name="Park H.-J."/>
            <person name="Ramirez L."/>
            <person name="Alfaro M."/>
            <person name="Sun H."/>
            <person name="Tritt A."/>
            <person name="Yoshinaga Y."/>
            <person name="Zwiers L.-H."/>
            <person name="Turgeon B."/>
            <person name="Goodwin S."/>
            <person name="Spatafora J."/>
            <person name="Crous P."/>
            <person name="Grigoriev I."/>
        </authorList>
    </citation>
    <scope>NUCLEOTIDE SEQUENCE</scope>
    <source>
        <strain evidence="2">CBS 119925</strain>
    </source>
</reference>
<feature type="region of interest" description="Disordered" evidence="1">
    <location>
        <begin position="1"/>
        <end position="34"/>
    </location>
</feature>
<evidence type="ECO:0000313" key="3">
    <source>
        <dbReference type="Proteomes" id="UP000799440"/>
    </source>
</evidence>
<keyword evidence="3" id="KW-1185">Reference proteome</keyword>
<protein>
    <submittedName>
        <fullName evidence="2">Uncharacterized protein</fullName>
    </submittedName>
</protein>
<proteinExistence type="predicted"/>
<dbReference type="Proteomes" id="UP000799440">
    <property type="component" value="Unassembled WGS sequence"/>
</dbReference>
<accession>A0A6A6VM23</accession>
<name>A0A6A6VM23_9PLEO</name>
<evidence type="ECO:0000256" key="1">
    <source>
        <dbReference type="SAM" id="MobiDB-lite"/>
    </source>
</evidence>
<organism evidence="2 3">
    <name type="scientific">Sporormia fimetaria CBS 119925</name>
    <dbReference type="NCBI Taxonomy" id="1340428"/>
    <lineage>
        <taxon>Eukaryota</taxon>
        <taxon>Fungi</taxon>
        <taxon>Dikarya</taxon>
        <taxon>Ascomycota</taxon>
        <taxon>Pezizomycotina</taxon>
        <taxon>Dothideomycetes</taxon>
        <taxon>Pleosporomycetidae</taxon>
        <taxon>Pleosporales</taxon>
        <taxon>Sporormiaceae</taxon>
        <taxon>Sporormia</taxon>
    </lineage>
</organism>
<evidence type="ECO:0000313" key="2">
    <source>
        <dbReference type="EMBL" id="KAF2751648.1"/>
    </source>
</evidence>
<dbReference type="EMBL" id="MU006561">
    <property type="protein sequence ID" value="KAF2751648.1"/>
    <property type="molecule type" value="Genomic_DNA"/>
</dbReference>